<protein>
    <submittedName>
        <fullName evidence="1">Phage transcriptional regulator, AlpA</fullName>
    </submittedName>
</protein>
<keyword evidence="2" id="KW-1185">Reference proteome</keyword>
<evidence type="ECO:0000313" key="1">
    <source>
        <dbReference type="EMBL" id="EGG29421.1"/>
    </source>
</evidence>
<sequence>MQQITYLTDRQIAERYGVSRCTPWRWAKAGDFPKPVHLSAGCTRWRADDIRLWEEKTRE</sequence>
<reference evidence="1 2" key="1">
    <citation type="journal article" date="2011" name="J. Bacteriol.">
        <title>Genome sequence of strain IMCC3088, a proteorhodopsin-containing marine bacterium belonging to the OM60/NOR5 clade.</title>
        <authorList>
            <person name="Jang Y."/>
            <person name="Oh H.M."/>
            <person name="Kang I."/>
            <person name="Lee K."/>
            <person name="Yang S.J."/>
            <person name="Cho J.C."/>
        </authorList>
    </citation>
    <scope>NUCLEOTIDE SEQUENCE [LARGE SCALE GENOMIC DNA]</scope>
    <source>
        <strain evidence="1 2">IMCC3088</strain>
    </source>
</reference>
<dbReference type="AlphaFoldDB" id="F3L2V3"/>
<dbReference type="EMBL" id="AEIG01000055">
    <property type="protein sequence ID" value="EGG29421.1"/>
    <property type="molecule type" value="Genomic_DNA"/>
</dbReference>
<dbReference type="Gene3D" id="1.10.238.160">
    <property type="match status" value="1"/>
</dbReference>
<proteinExistence type="predicted"/>
<dbReference type="RefSeq" id="WP_009576111.1">
    <property type="nucleotide sequence ID" value="NZ_AEIG01000055.1"/>
</dbReference>
<name>F3L2V3_9GAMM</name>
<dbReference type="STRING" id="2518989.IMCC3088_1877"/>
<evidence type="ECO:0000313" key="2">
    <source>
        <dbReference type="Proteomes" id="UP000005615"/>
    </source>
</evidence>
<accession>F3L2V3</accession>
<dbReference type="Proteomes" id="UP000005615">
    <property type="component" value="Unassembled WGS sequence"/>
</dbReference>
<dbReference type="eggNOG" id="COG3311">
    <property type="taxonomic scope" value="Bacteria"/>
</dbReference>
<organism evidence="1 2">
    <name type="scientific">Aequoribacter fuscus</name>
    <dbReference type="NCBI Taxonomy" id="2518989"/>
    <lineage>
        <taxon>Bacteria</taxon>
        <taxon>Pseudomonadati</taxon>
        <taxon>Pseudomonadota</taxon>
        <taxon>Gammaproteobacteria</taxon>
        <taxon>Cellvibrionales</taxon>
        <taxon>Halieaceae</taxon>
        <taxon>Aequoribacter</taxon>
    </lineage>
</organism>
<gene>
    <name evidence="1" type="ORF">IMCC3088_1877</name>
</gene>
<dbReference type="InterPro" id="IPR009061">
    <property type="entry name" value="DNA-bd_dom_put_sf"/>
</dbReference>
<dbReference type="SUPFAM" id="SSF46955">
    <property type="entry name" value="Putative DNA-binding domain"/>
    <property type="match status" value="1"/>
</dbReference>
<dbReference type="OrthoDB" id="5297660at2"/>
<dbReference type="Pfam" id="PF05930">
    <property type="entry name" value="Phage_AlpA"/>
    <property type="match status" value="1"/>
</dbReference>
<comment type="caution">
    <text evidence="1">The sequence shown here is derived from an EMBL/GenBank/DDBJ whole genome shotgun (WGS) entry which is preliminary data.</text>
</comment>
<dbReference type="InterPro" id="IPR010260">
    <property type="entry name" value="AlpA"/>
</dbReference>